<feature type="binding site" evidence="5">
    <location>
        <begin position="150"/>
        <end position="154"/>
    </location>
    <ligand>
        <name>S-adenosyl-L-methionine</name>
        <dbReference type="ChEBI" id="CHEBI:59789"/>
    </ligand>
</feature>
<dbReference type="Gene3D" id="1.10.8.10">
    <property type="entry name" value="DNA helicase RuvA subunit, C-terminal domain"/>
    <property type="match status" value="1"/>
</dbReference>
<dbReference type="NCBIfam" id="TIGR03534">
    <property type="entry name" value="RF_mod_PrmC"/>
    <property type="match status" value="1"/>
</dbReference>
<comment type="similarity">
    <text evidence="5">Belongs to the protein N5-glutamine methyltransferase family. PrmC subfamily.</text>
</comment>
<dbReference type="HAMAP" id="MF_02126">
    <property type="entry name" value="RF_methyltr_PrmC"/>
    <property type="match status" value="1"/>
</dbReference>
<evidence type="ECO:0000313" key="8">
    <source>
        <dbReference type="EMBL" id="VFK16930.1"/>
    </source>
</evidence>
<dbReference type="PROSITE" id="PS00092">
    <property type="entry name" value="N6_MTASE"/>
    <property type="match status" value="1"/>
</dbReference>
<evidence type="ECO:0000259" key="6">
    <source>
        <dbReference type="Pfam" id="PF05175"/>
    </source>
</evidence>
<comment type="catalytic activity">
    <reaction evidence="4 5">
        <text>L-glutaminyl-[peptide chain release factor] + S-adenosyl-L-methionine = N(5)-methyl-L-glutaminyl-[peptide chain release factor] + S-adenosyl-L-homocysteine + H(+)</text>
        <dbReference type="Rhea" id="RHEA:42896"/>
        <dbReference type="Rhea" id="RHEA-COMP:10271"/>
        <dbReference type="Rhea" id="RHEA-COMP:10272"/>
        <dbReference type="ChEBI" id="CHEBI:15378"/>
        <dbReference type="ChEBI" id="CHEBI:30011"/>
        <dbReference type="ChEBI" id="CHEBI:57856"/>
        <dbReference type="ChEBI" id="CHEBI:59789"/>
        <dbReference type="ChEBI" id="CHEBI:61891"/>
        <dbReference type="EC" id="2.1.1.297"/>
    </reaction>
</comment>
<dbReference type="InterPro" id="IPR040758">
    <property type="entry name" value="PrmC_N"/>
</dbReference>
<evidence type="ECO:0000256" key="1">
    <source>
        <dbReference type="ARBA" id="ARBA00022603"/>
    </source>
</evidence>
<feature type="binding site" evidence="5">
    <location>
        <position position="214"/>
    </location>
    <ligand>
        <name>S-adenosyl-L-methionine</name>
        <dbReference type="ChEBI" id="CHEBI:59789"/>
    </ligand>
</feature>
<dbReference type="FunFam" id="3.40.50.150:FF:000053">
    <property type="entry name" value="Release factor glutamine methyltransferase"/>
    <property type="match status" value="1"/>
</dbReference>
<evidence type="ECO:0000313" key="9">
    <source>
        <dbReference type="EMBL" id="VFK32067.1"/>
    </source>
</evidence>
<dbReference type="GO" id="GO:0102559">
    <property type="term" value="F:peptide chain release factor N(5)-glutamine methyltransferase activity"/>
    <property type="evidence" value="ECO:0007669"/>
    <property type="project" value="UniProtKB-EC"/>
</dbReference>
<dbReference type="InterPro" id="IPR029063">
    <property type="entry name" value="SAM-dependent_MTases_sf"/>
</dbReference>
<dbReference type="EMBL" id="CAADFM010000157">
    <property type="protein sequence ID" value="VFK16930.1"/>
    <property type="molecule type" value="Genomic_DNA"/>
</dbReference>
<reference evidence="8" key="1">
    <citation type="submission" date="2019-02" db="EMBL/GenBank/DDBJ databases">
        <authorList>
            <person name="Gruber-Vodicka R. H."/>
            <person name="Seah K. B. B."/>
        </authorList>
    </citation>
    <scope>NUCLEOTIDE SEQUENCE</scope>
    <source>
        <strain evidence="8">BECK_S312</strain>
        <strain evidence="9">BECK_S426</strain>
    </source>
</reference>
<keyword evidence="2 5" id="KW-0808">Transferase</keyword>
<feature type="domain" description="Release factor glutamine methyltransferase N-terminal" evidence="7">
    <location>
        <begin position="37"/>
        <end position="105"/>
    </location>
</feature>
<evidence type="ECO:0000256" key="2">
    <source>
        <dbReference type="ARBA" id="ARBA00022679"/>
    </source>
</evidence>
<evidence type="ECO:0000256" key="5">
    <source>
        <dbReference type="HAMAP-Rule" id="MF_02126"/>
    </source>
</evidence>
<dbReference type="InterPro" id="IPR004556">
    <property type="entry name" value="HemK-like"/>
</dbReference>
<dbReference type="Pfam" id="PF17827">
    <property type="entry name" value="PrmC_N"/>
    <property type="match status" value="1"/>
</dbReference>
<dbReference type="InterPro" id="IPR050320">
    <property type="entry name" value="N5-glutamine_MTase"/>
</dbReference>
<dbReference type="PANTHER" id="PTHR18895:SF74">
    <property type="entry name" value="MTRF1L RELEASE FACTOR GLUTAMINE METHYLTRANSFERASE"/>
    <property type="match status" value="1"/>
</dbReference>
<feature type="binding site" evidence="5">
    <location>
        <position position="173"/>
    </location>
    <ligand>
        <name>S-adenosyl-L-methionine</name>
        <dbReference type="ChEBI" id="CHEBI:59789"/>
    </ligand>
</feature>
<evidence type="ECO:0000259" key="7">
    <source>
        <dbReference type="Pfam" id="PF17827"/>
    </source>
</evidence>
<dbReference type="AlphaFoldDB" id="A0A450WIR8"/>
<dbReference type="InterPro" id="IPR002052">
    <property type="entry name" value="DNA_methylase_N6_adenine_CS"/>
</dbReference>
<accession>A0A450WIR8</accession>
<keyword evidence="1 5" id="KW-0489">Methyltransferase</keyword>
<dbReference type="InterPro" id="IPR019874">
    <property type="entry name" value="RF_methyltr_PrmC"/>
</dbReference>
<dbReference type="PANTHER" id="PTHR18895">
    <property type="entry name" value="HEMK METHYLTRANSFERASE"/>
    <property type="match status" value="1"/>
</dbReference>
<dbReference type="EMBL" id="CAADFP010000156">
    <property type="protein sequence ID" value="VFK32067.1"/>
    <property type="molecule type" value="Genomic_DNA"/>
</dbReference>
<feature type="binding site" evidence="5">
    <location>
        <position position="199"/>
    </location>
    <ligand>
        <name>S-adenosyl-L-methionine</name>
        <dbReference type="ChEBI" id="CHEBI:59789"/>
    </ligand>
</feature>
<dbReference type="NCBIfam" id="TIGR00536">
    <property type="entry name" value="hemK_fam"/>
    <property type="match status" value="1"/>
</dbReference>
<keyword evidence="3 5" id="KW-0949">S-adenosyl-L-methionine</keyword>
<dbReference type="InterPro" id="IPR007848">
    <property type="entry name" value="Small_mtfrase_dom"/>
</dbReference>
<dbReference type="GO" id="GO:0032259">
    <property type="term" value="P:methylation"/>
    <property type="evidence" value="ECO:0007669"/>
    <property type="project" value="UniProtKB-KW"/>
</dbReference>
<dbReference type="SUPFAM" id="SSF53335">
    <property type="entry name" value="S-adenosyl-L-methionine-dependent methyltransferases"/>
    <property type="match status" value="1"/>
</dbReference>
<organism evidence="8">
    <name type="scientific">Candidatus Kentrum sp. LPFa</name>
    <dbReference type="NCBI Taxonomy" id="2126335"/>
    <lineage>
        <taxon>Bacteria</taxon>
        <taxon>Pseudomonadati</taxon>
        <taxon>Pseudomonadota</taxon>
        <taxon>Gammaproteobacteria</taxon>
        <taxon>Candidatus Kentrum</taxon>
    </lineage>
</organism>
<dbReference type="Gene3D" id="3.40.50.150">
    <property type="entry name" value="Vaccinia Virus protein VP39"/>
    <property type="match status" value="1"/>
</dbReference>
<comment type="function">
    <text evidence="5">Methylates the class 1 translation termination release factors RF1/PrfA and RF2/PrfB on the glutamine residue of the universally conserved GGQ motif.</text>
</comment>
<proteinExistence type="inferred from homology"/>
<sequence>MERREVSYVWFDHPPRRNRNPKITPLETATLPTLRPALEQAVRLLESCSPSARADAEILLGHALEKPRYWPYAWQENPLPAPARERFWHLIERRRRGVPVAYLMGRRGFWSLDLSVTRDTLIPRPETECLVETALDIIPKEAKWSIADLGTGAGPIALALAHERPGCSITATDISAAALDVAKENARAYENLVFRRGDWFDPLHRIDYHMIVSNPPYVAANDPHLARGDVRFEPSLALVGGPDGLDAIRHIARKAPEHLMPGGWLILEHGFDQGARVRSLLRSFYYDGVMTRRDYGERERITMACRAETCSHKGS</sequence>
<evidence type="ECO:0000256" key="3">
    <source>
        <dbReference type="ARBA" id="ARBA00022691"/>
    </source>
</evidence>
<dbReference type="Pfam" id="PF05175">
    <property type="entry name" value="MTS"/>
    <property type="match status" value="1"/>
</dbReference>
<feature type="domain" description="Methyltransferase small" evidence="6">
    <location>
        <begin position="136"/>
        <end position="222"/>
    </location>
</feature>
<dbReference type="GO" id="GO:0003676">
    <property type="term" value="F:nucleic acid binding"/>
    <property type="evidence" value="ECO:0007669"/>
    <property type="project" value="InterPro"/>
</dbReference>
<dbReference type="EC" id="2.1.1.297" evidence="5"/>
<name>A0A450WIR8_9GAMM</name>
<protein>
    <recommendedName>
        <fullName evidence="5">Release factor glutamine methyltransferase</fullName>
        <shortName evidence="5">RF MTase</shortName>
        <ecNumber evidence="5">2.1.1.297</ecNumber>
    </recommendedName>
    <alternativeName>
        <fullName evidence="5">N5-glutamine methyltransferase PrmC</fullName>
    </alternativeName>
    <alternativeName>
        <fullName evidence="5">Protein-(glutamine-N5) MTase PrmC</fullName>
    </alternativeName>
    <alternativeName>
        <fullName evidence="5">Protein-glutamine N-methyltransferase PrmC</fullName>
    </alternativeName>
</protein>
<feature type="binding site" evidence="5">
    <location>
        <begin position="214"/>
        <end position="217"/>
    </location>
    <ligand>
        <name>substrate</name>
    </ligand>
</feature>
<evidence type="ECO:0000256" key="4">
    <source>
        <dbReference type="ARBA" id="ARBA00048391"/>
    </source>
</evidence>
<gene>
    <name evidence="5" type="primary">prmC</name>
    <name evidence="8" type="ORF">BECKLPF1236A_GA0070988_101576</name>
    <name evidence="9" type="ORF">BECKLPF1236C_GA0070990_101565</name>
</gene>
<dbReference type="CDD" id="cd02440">
    <property type="entry name" value="AdoMet_MTases"/>
    <property type="match status" value="1"/>
</dbReference>